<keyword evidence="3 8" id="KW-0813">Transport</keyword>
<proteinExistence type="inferred from homology"/>
<dbReference type="GO" id="GO:0140359">
    <property type="term" value="F:ABC-type transporter activity"/>
    <property type="evidence" value="ECO:0007669"/>
    <property type="project" value="InterPro"/>
</dbReference>
<keyword evidence="6 8" id="KW-1133">Transmembrane helix</keyword>
<dbReference type="InterPro" id="IPR013525">
    <property type="entry name" value="ABC2_TM"/>
</dbReference>
<feature type="transmembrane region" description="Helical" evidence="8">
    <location>
        <begin position="240"/>
        <end position="260"/>
    </location>
</feature>
<evidence type="ECO:0000256" key="2">
    <source>
        <dbReference type="ARBA" id="ARBA00007783"/>
    </source>
</evidence>
<dbReference type="RefSeq" id="WP_088093296.1">
    <property type="nucleotide sequence ID" value="NZ_JARMNH010000027.1"/>
</dbReference>
<feature type="transmembrane region" description="Helical" evidence="8">
    <location>
        <begin position="109"/>
        <end position="137"/>
    </location>
</feature>
<evidence type="ECO:0000256" key="5">
    <source>
        <dbReference type="ARBA" id="ARBA00022692"/>
    </source>
</evidence>
<evidence type="ECO:0000256" key="6">
    <source>
        <dbReference type="ARBA" id="ARBA00022989"/>
    </source>
</evidence>
<evidence type="ECO:0000313" key="10">
    <source>
        <dbReference type="EMBL" id="OTX85856.1"/>
    </source>
</evidence>
<comment type="caution">
    <text evidence="10">The sequence shown here is derived from an EMBL/GenBank/DDBJ whole genome shotgun (WGS) entry which is preliminary data.</text>
</comment>
<dbReference type="PANTHER" id="PTHR30413">
    <property type="entry name" value="INNER MEMBRANE TRANSPORT PERMEASE"/>
    <property type="match status" value="1"/>
</dbReference>
<keyword evidence="4 8" id="KW-1003">Cell membrane</keyword>
<dbReference type="Pfam" id="PF01061">
    <property type="entry name" value="ABC2_membrane"/>
    <property type="match status" value="1"/>
</dbReference>
<evidence type="ECO:0000256" key="4">
    <source>
        <dbReference type="ARBA" id="ARBA00022475"/>
    </source>
</evidence>
<name>A0A242Z1K5_9BACI</name>
<evidence type="ECO:0000256" key="1">
    <source>
        <dbReference type="ARBA" id="ARBA00004651"/>
    </source>
</evidence>
<feature type="transmembrane region" description="Helical" evidence="8">
    <location>
        <begin position="29"/>
        <end position="55"/>
    </location>
</feature>
<evidence type="ECO:0000256" key="7">
    <source>
        <dbReference type="ARBA" id="ARBA00023136"/>
    </source>
</evidence>
<feature type="transmembrane region" description="Helical" evidence="8">
    <location>
        <begin position="149"/>
        <end position="167"/>
    </location>
</feature>
<dbReference type="GO" id="GO:0005886">
    <property type="term" value="C:plasma membrane"/>
    <property type="evidence" value="ECO:0007669"/>
    <property type="project" value="UniProtKB-SubCell"/>
</dbReference>
<evidence type="ECO:0000313" key="11">
    <source>
        <dbReference type="Proteomes" id="UP000194945"/>
    </source>
</evidence>
<dbReference type="Proteomes" id="UP000194945">
    <property type="component" value="Unassembled WGS sequence"/>
</dbReference>
<dbReference type="PROSITE" id="PS51012">
    <property type="entry name" value="ABC_TM2"/>
    <property type="match status" value="1"/>
</dbReference>
<organism evidence="10 11">
    <name type="scientific">Bacillus wiedmannii</name>
    <dbReference type="NCBI Taxonomy" id="1890302"/>
    <lineage>
        <taxon>Bacteria</taxon>
        <taxon>Bacillati</taxon>
        <taxon>Bacillota</taxon>
        <taxon>Bacilli</taxon>
        <taxon>Bacillales</taxon>
        <taxon>Bacillaceae</taxon>
        <taxon>Bacillus</taxon>
        <taxon>Bacillus cereus group</taxon>
    </lineage>
</organism>
<evidence type="ECO:0000256" key="8">
    <source>
        <dbReference type="RuleBase" id="RU361157"/>
    </source>
</evidence>
<feature type="transmembrane region" description="Helical" evidence="8">
    <location>
        <begin position="67"/>
        <end position="88"/>
    </location>
</feature>
<dbReference type="GO" id="GO:0015920">
    <property type="term" value="P:lipopolysaccharide transport"/>
    <property type="evidence" value="ECO:0007669"/>
    <property type="project" value="TreeGrafter"/>
</dbReference>
<feature type="domain" description="ABC transmembrane type-2" evidence="9">
    <location>
        <begin position="35"/>
        <end position="261"/>
    </location>
</feature>
<keyword evidence="7 8" id="KW-0472">Membrane</keyword>
<protein>
    <recommendedName>
        <fullName evidence="8">Transport permease protein</fullName>
    </recommendedName>
</protein>
<comment type="similarity">
    <text evidence="2 8">Belongs to the ABC-2 integral membrane protein family.</text>
</comment>
<gene>
    <name evidence="10" type="ORF">BK730_22440</name>
</gene>
<dbReference type="AlphaFoldDB" id="A0A242Z1K5"/>
<evidence type="ECO:0000256" key="3">
    <source>
        <dbReference type="ARBA" id="ARBA00022448"/>
    </source>
</evidence>
<sequence>MKSLKTIIKEQYENLYLIRRLSLYELKQAYAGNLLGLLWVFLNPLSQIGVYWLVFGLGIRGGAPVHGVPYFVWLVCGLVTWFFVGTTITQSANSIYSRLNTVSKMNFPLSIIPTYVVISQLYTHLILIIFALVIVIFNLGFSTINILELLYGLVTSTVFLIALSFLTSTLSTMLRDIQLLIQSVTRMLFFLTPIFWEPKENMSSLLLFIIKINPLYYIVEVYRGALIYNDTSIVLSWYTLYFWGTVTILFLAGSMLHVRFRKQFVDYL</sequence>
<feature type="transmembrane region" description="Helical" evidence="8">
    <location>
        <begin position="202"/>
        <end position="219"/>
    </location>
</feature>
<keyword evidence="5 8" id="KW-0812">Transmembrane</keyword>
<dbReference type="EMBL" id="NFDE01000060">
    <property type="protein sequence ID" value="OTX85856.1"/>
    <property type="molecule type" value="Genomic_DNA"/>
</dbReference>
<accession>A0A242Z1K5</accession>
<comment type="subcellular location">
    <subcellularLocation>
        <location evidence="1 8">Cell membrane</location>
        <topology evidence="1 8">Multi-pass membrane protein</topology>
    </subcellularLocation>
</comment>
<dbReference type="PANTHER" id="PTHR30413:SF10">
    <property type="entry name" value="CAPSULE POLYSACCHARIDE EXPORT INNER-MEMBRANE PROTEIN CTRC"/>
    <property type="match status" value="1"/>
</dbReference>
<evidence type="ECO:0000259" key="9">
    <source>
        <dbReference type="PROSITE" id="PS51012"/>
    </source>
</evidence>
<dbReference type="InterPro" id="IPR047817">
    <property type="entry name" value="ABC2_TM_bact-type"/>
</dbReference>
<reference evidence="10 11" key="1">
    <citation type="submission" date="2016-10" db="EMBL/GenBank/DDBJ databases">
        <title>Comparative genomics of Bacillus thuringiensis reveals a path to pathogens against multiple invertebrate hosts.</title>
        <authorList>
            <person name="Zheng J."/>
            <person name="Gao Q."/>
            <person name="Liu H."/>
            <person name="Peng D."/>
            <person name="Ruan L."/>
            <person name="Sun M."/>
        </authorList>
    </citation>
    <scope>NUCLEOTIDE SEQUENCE [LARGE SCALE GENOMIC DNA]</scope>
    <source>
        <strain evidence="10">BGSC 4BK1</strain>
    </source>
</reference>